<feature type="domain" description="CBS" evidence="3">
    <location>
        <begin position="72"/>
        <end position="128"/>
    </location>
</feature>
<accession>A0A2U9ISE8</accession>
<proteinExistence type="predicted"/>
<name>A0A2U9ISE8_9CREN</name>
<dbReference type="OrthoDB" id="8919at2157"/>
<dbReference type="PANTHER" id="PTHR43080">
    <property type="entry name" value="CBS DOMAIN-CONTAINING PROTEIN CBSX3, MITOCHONDRIAL"/>
    <property type="match status" value="1"/>
</dbReference>
<dbReference type="SUPFAM" id="SSF54631">
    <property type="entry name" value="CBS-domain pair"/>
    <property type="match status" value="1"/>
</dbReference>
<dbReference type="Pfam" id="PF00571">
    <property type="entry name" value="CBS"/>
    <property type="match status" value="2"/>
</dbReference>
<dbReference type="PROSITE" id="PS51371">
    <property type="entry name" value="CBS"/>
    <property type="match status" value="2"/>
</dbReference>
<sequence length="164" mass="17714">MSPTVSEIATKVVHVVKDTDSIVSAAAEMKNHNMGSMLVIDDKSQVVGIVTERDMVRALADKRIDGKVRDYMTSNVKGVTEDTTVEEAINIMIENGFRHLPVIGKDGKIAGIVSIRDLARALADSHFLQYGKEWTEVKGTGVICPVCGLEIDEQGYCNCGTGSS</sequence>
<dbReference type="InterPro" id="IPR051257">
    <property type="entry name" value="Diverse_CBS-Domain"/>
</dbReference>
<dbReference type="CDD" id="cd09836">
    <property type="entry name" value="CBS_pair_arch"/>
    <property type="match status" value="1"/>
</dbReference>
<dbReference type="InterPro" id="IPR046342">
    <property type="entry name" value="CBS_dom_sf"/>
</dbReference>
<dbReference type="KEGG" id="mhk:DFR87_03570"/>
<dbReference type="STRING" id="1293036.GCA_001315825_03007"/>
<reference evidence="4" key="1">
    <citation type="submission" date="2018-05" db="EMBL/GenBank/DDBJ databases">
        <title>Complete Genome Sequences of Extremely Thermoacidophilic, Metal-Mobilizing Type-Strain Members of the Archaeal Family Sulfolobaceae: Acidianus brierleyi DSM-1651T, Acidianus sulfidivorans DSM-18786T, Metallosphaera hakonensis DSM-7519T, and Metallosphaera prunae DSM-10039T.</title>
        <authorList>
            <person name="Counts J.A."/>
            <person name="Kelly R.M."/>
        </authorList>
    </citation>
    <scope>NUCLEOTIDE SEQUENCE [LARGE SCALE GENOMIC DNA]</scope>
    <source>
        <strain evidence="4">HO1-1</strain>
    </source>
</reference>
<dbReference type="EMBL" id="CP029287">
    <property type="protein sequence ID" value="AWR98924.1"/>
    <property type="molecule type" value="Genomic_DNA"/>
</dbReference>
<evidence type="ECO:0000313" key="4">
    <source>
        <dbReference type="EMBL" id="AWR98924.1"/>
    </source>
</evidence>
<gene>
    <name evidence="4" type="ORF">DFR87_03570</name>
</gene>
<dbReference type="GeneID" id="36834390"/>
<dbReference type="AlphaFoldDB" id="A0A2U9ISE8"/>
<evidence type="ECO:0000256" key="1">
    <source>
        <dbReference type="ARBA" id="ARBA00023122"/>
    </source>
</evidence>
<feature type="domain" description="CBS" evidence="3">
    <location>
        <begin position="1"/>
        <end position="66"/>
    </location>
</feature>
<protein>
    <submittedName>
        <fullName evidence="4">CBS domain-containing protein</fullName>
    </submittedName>
</protein>
<dbReference type="RefSeq" id="WP_110368919.1">
    <property type="nucleotide sequence ID" value="NZ_CP029287.2"/>
</dbReference>
<dbReference type="Gene3D" id="3.10.580.10">
    <property type="entry name" value="CBS-domain"/>
    <property type="match status" value="1"/>
</dbReference>
<evidence type="ECO:0000259" key="3">
    <source>
        <dbReference type="PROSITE" id="PS51371"/>
    </source>
</evidence>
<keyword evidence="5" id="KW-1185">Reference proteome</keyword>
<keyword evidence="1 2" id="KW-0129">CBS domain</keyword>
<dbReference type="Proteomes" id="UP000247586">
    <property type="component" value="Chromosome"/>
</dbReference>
<evidence type="ECO:0000256" key="2">
    <source>
        <dbReference type="PROSITE-ProRule" id="PRU00703"/>
    </source>
</evidence>
<organism evidence="4 5">
    <name type="scientific">Metallosphaera hakonensis JCM 8857 = DSM 7519</name>
    <dbReference type="NCBI Taxonomy" id="1293036"/>
    <lineage>
        <taxon>Archaea</taxon>
        <taxon>Thermoproteota</taxon>
        <taxon>Thermoprotei</taxon>
        <taxon>Sulfolobales</taxon>
        <taxon>Sulfolobaceae</taxon>
        <taxon>Metallosphaera</taxon>
    </lineage>
</organism>
<evidence type="ECO:0000313" key="5">
    <source>
        <dbReference type="Proteomes" id="UP000247586"/>
    </source>
</evidence>
<dbReference type="InterPro" id="IPR000644">
    <property type="entry name" value="CBS_dom"/>
</dbReference>
<dbReference type="SMART" id="SM00116">
    <property type="entry name" value="CBS"/>
    <property type="match status" value="2"/>
</dbReference>
<dbReference type="PANTHER" id="PTHR43080:SF2">
    <property type="entry name" value="CBS DOMAIN-CONTAINING PROTEIN"/>
    <property type="match status" value="1"/>
</dbReference>